<accession>A0ABN7PSW0</accession>
<evidence type="ECO:0000256" key="1">
    <source>
        <dbReference type="ARBA" id="ARBA00022801"/>
    </source>
</evidence>
<dbReference type="InterPro" id="IPR051923">
    <property type="entry name" value="Glycosyl_Hydrolase_39"/>
</dbReference>
<evidence type="ECO:0000313" key="6">
    <source>
        <dbReference type="Proteomes" id="UP000672657"/>
    </source>
</evidence>
<gene>
    <name evidence="5" type="ORF">LMG26411_01145</name>
</gene>
<dbReference type="PANTHER" id="PTHR12631:SF10">
    <property type="entry name" value="BETA-XYLOSIDASE-LIKE PROTEIN-RELATED"/>
    <property type="match status" value="1"/>
</dbReference>
<organism evidence="5 6">
    <name type="scientific">Cupriavidus numazuensis</name>
    <dbReference type="NCBI Taxonomy" id="221992"/>
    <lineage>
        <taxon>Bacteria</taxon>
        <taxon>Pseudomonadati</taxon>
        <taxon>Pseudomonadota</taxon>
        <taxon>Betaproteobacteria</taxon>
        <taxon>Burkholderiales</taxon>
        <taxon>Burkholderiaceae</taxon>
        <taxon>Cupriavidus</taxon>
    </lineage>
</organism>
<dbReference type="Pfam" id="PF00150">
    <property type="entry name" value="Cellulase"/>
    <property type="match status" value="1"/>
</dbReference>
<reference evidence="5 6" key="1">
    <citation type="submission" date="2021-03" db="EMBL/GenBank/DDBJ databases">
        <authorList>
            <person name="Peeters C."/>
        </authorList>
    </citation>
    <scope>NUCLEOTIDE SEQUENCE [LARGE SCALE GENOMIC DNA]</scope>
    <source>
        <strain evidence="5 6">LMG 26411</strain>
    </source>
</reference>
<dbReference type="PANTHER" id="PTHR12631">
    <property type="entry name" value="ALPHA-L-IDURONIDASE"/>
    <property type="match status" value="1"/>
</dbReference>
<feature type="domain" description="Glycoside hydrolase family 5" evidence="4">
    <location>
        <begin position="68"/>
        <end position="292"/>
    </location>
</feature>
<sequence>MAVSELAKTMKAFLWMFQSARRFAYCRYAILSIGFAITTVGSSPLHASGPILGVGVHSIGSPPAVQAQELKIAATAGFRSIRVDAAWKYVEREKGRYEIPEAWDKFVDLAVANGLEPMLILDYGNKYYDQGDKPRSKEAIQAFIRYSAYIVQHFARRVKYYEIWNEWDNHTGGGAPASPDDYAYLYKSVFPVLKKVDPQITVLVGSGVRTGWFNRLADLNVLAYADGISVHPYVYQFGSKLGPEQVVRSLQDLHAQLLQQSGRKALDIYVTEIGWPTNKGRFGSSETETAAYAERTIFLLSSLSFVKGVWWYDLKDDGVDIDNKEHNFGLLRFDYSKKPAFESLKYSARIAETRDLTLMSESKLEQGVVMIASVRHRTGQRGMIAWNLSQASVAPQALRCQLGVVESTSERSSEGQAIRLMGRPAEIISLNKKCVAAYADELTQ</sequence>
<keyword evidence="1 3" id="KW-0378">Hydrolase</keyword>
<evidence type="ECO:0000313" key="5">
    <source>
        <dbReference type="EMBL" id="CAG2135796.1"/>
    </source>
</evidence>
<dbReference type="InterPro" id="IPR017853">
    <property type="entry name" value="GH"/>
</dbReference>
<name>A0ABN7PSW0_9BURK</name>
<dbReference type="Proteomes" id="UP000672657">
    <property type="component" value="Unassembled WGS sequence"/>
</dbReference>
<dbReference type="Gene3D" id="3.20.20.80">
    <property type="entry name" value="Glycosidases"/>
    <property type="match status" value="1"/>
</dbReference>
<dbReference type="InterPro" id="IPR001547">
    <property type="entry name" value="Glyco_hydro_5"/>
</dbReference>
<comment type="similarity">
    <text evidence="3">Belongs to the glycosyl hydrolase 5 (cellulase A) family.</text>
</comment>
<dbReference type="EMBL" id="CAJPVI010000005">
    <property type="protein sequence ID" value="CAG2135796.1"/>
    <property type="molecule type" value="Genomic_DNA"/>
</dbReference>
<evidence type="ECO:0000259" key="4">
    <source>
        <dbReference type="Pfam" id="PF00150"/>
    </source>
</evidence>
<keyword evidence="6" id="KW-1185">Reference proteome</keyword>
<comment type="caution">
    <text evidence="5">The sequence shown here is derived from an EMBL/GenBank/DDBJ whole genome shotgun (WGS) entry which is preliminary data.</text>
</comment>
<protein>
    <recommendedName>
        <fullName evidence="4">Glycoside hydrolase family 5 domain-containing protein</fullName>
    </recommendedName>
</protein>
<evidence type="ECO:0000256" key="3">
    <source>
        <dbReference type="RuleBase" id="RU361153"/>
    </source>
</evidence>
<evidence type="ECO:0000256" key="2">
    <source>
        <dbReference type="ARBA" id="ARBA00023295"/>
    </source>
</evidence>
<dbReference type="SUPFAM" id="SSF51445">
    <property type="entry name" value="(Trans)glycosidases"/>
    <property type="match status" value="1"/>
</dbReference>
<keyword evidence="2 3" id="KW-0326">Glycosidase</keyword>
<proteinExistence type="inferred from homology"/>